<dbReference type="Proteomes" id="UP000238908">
    <property type="component" value="Unassembled WGS sequence"/>
</dbReference>
<dbReference type="PROSITE" id="PS51012">
    <property type="entry name" value="ABC_TM2"/>
    <property type="match status" value="1"/>
</dbReference>
<evidence type="ECO:0000256" key="6">
    <source>
        <dbReference type="ARBA" id="ARBA00022692"/>
    </source>
</evidence>
<evidence type="ECO:0000256" key="5">
    <source>
        <dbReference type="ARBA" id="ARBA00022597"/>
    </source>
</evidence>
<feature type="transmembrane region" description="Helical" evidence="11">
    <location>
        <begin position="251"/>
        <end position="273"/>
    </location>
</feature>
<evidence type="ECO:0000313" key="14">
    <source>
        <dbReference type="Proteomes" id="UP000238908"/>
    </source>
</evidence>
<gene>
    <name evidence="13" type="ORF">XdyCFBP7245_07640</name>
</gene>
<sequence length="283" mass="31245">MMSARRQSLQKVPKKRMVARALGPIALLVNERALFTRMVSRDISSRYKGSVFGLLWTILNPLVLLAVFGFVFGTVLKAKWGVGTKDNFSLVLFSGLSVFLLASECLNRAPMLVVQHATYVKKVVFPLPLLPPIVVGSAVVNFGVAVGLLLLVQIFLTGKVYSSWVTIPLVVAPLLIMLTGLVYLVSALGVFLRDLNQLMGLVTLVIMYMSPILFPMETVPAEFRDYLFLNPVTVPVNELRHVILAGNNPDWVAIGVYFLISLVTLLLGYGFFLRCQRGFADVL</sequence>
<dbReference type="InterPro" id="IPR013525">
    <property type="entry name" value="ABC2_TM"/>
</dbReference>
<comment type="caution">
    <text evidence="13">The sequence shown here is derived from an EMBL/GenBank/DDBJ whole genome shotgun (WGS) entry which is preliminary data.</text>
</comment>
<keyword evidence="3 11" id="KW-0813">Transport</keyword>
<dbReference type="PANTHER" id="PTHR30413:SF10">
    <property type="entry name" value="CAPSULE POLYSACCHARIDE EXPORT INNER-MEMBRANE PROTEIN CTRC"/>
    <property type="match status" value="1"/>
</dbReference>
<feature type="transmembrane region" description="Helical" evidence="11">
    <location>
        <begin position="129"/>
        <end position="152"/>
    </location>
</feature>
<keyword evidence="8 11" id="KW-1133">Transmembrane helix</keyword>
<evidence type="ECO:0000256" key="4">
    <source>
        <dbReference type="ARBA" id="ARBA00022475"/>
    </source>
</evidence>
<keyword evidence="4 11" id="KW-1003">Cell membrane</keyword>
<feature type="transmembrane region" description="Helical" evidence="11">
    <location>
        <begin position="164"/>
        <end position="192"/>
    </location>
</feature>
<keyword evidence="5" id="KW-0762">Sugar transport</keyword>
<protein>
    <recommendedName>
        <fullName evidence="11">Transport permease protein</fullName>
    </recommendedName>
</protein>
<dbReference type="GO" id="GO:0015920">
    <property type="term" value="P:lipopolysaccharide transport"/>
    <property type="evidence" value="ECO:0007669"/>
    <property type="project" value="TreeGrafter"/>
</dbReference>
<comment type="similarity">
    <text evidence="2 11">Belongs to the ABC-2 integral membrane protein family.</text>
</comment>
<organism evidence="13 14">
    <name type="scientific">Xanthomonas dyei</name>
    <dbReference type="NCBI Taxonomy" id="743699"/>
    <lineage>
        <taxon>Bacteria</taxon>
        <taxon>Pseudomonadati</taxon>
        <taxon>Pseudomonadota</taxon>
        <taxon>Gammaproteobacteria</taxon>
        <taxon>Lysobacterales</taxon>
        <taxon>Lysobacteraceae</taxon>
        <taxon>Xanthomonas</taxon>
    </lineage>
</organism>
<feature type="transmembrane region" description="Helical" evidence="11">
    <location>
        <begin position="198"/>
        <end position="214"/>
    </location>
</feature>
<keyword evidence="7" id="KW-0972">Capsule biogenesis/degradation</keyword>
<evidence type="ECO:0000256" key="8">
    <source>
        <dbReference type="ARBA" id="ARBA00022989"/>
    </source>
</evidence>
<reference evidence="13 14" key="1">
    <citation type="submission" date="2016-08" db="EMBL/GenBank/DDBJ databases">
        <authorList>
            <person name="Seilhamer J.J."/>
        </authorList>
    </citation>
    <scope>NUCLEOTIDE SEQUENCE [LARGE SCALE GENOMIC DNA]</scope>
    <source>
        <strain evidence="13 14">CFBP7245</strain>
    </source>
</reference>
<accession>A0A2S7C6V8</accession>
<dbReference type="GO" id="GO:0015774">
    <property type="term" value="P:polysaccharide transport"/>
    <property type="evidence" value="ECO:0007669"/>
    <property type="project" value="UniProtKB-KW"/>
</dbReference>
<dbReference type="AlphaFoldDB" id="A0A2S7C6V8"/>
<feature type="transmembrane region" description="Helical" evidence="11">
    <location>
        <begin position="88"/>
        <end position="109"/>
    </location>
</feature>
<keyword evidence="10 11" id="KW-0472">Membrane</keyword>
<evidence type="ECO:0000256" key="3">
    <source>
        <dbReference type="ARBA" id="ARBA00022448"/>
    </source>
</evidence>
<dbReference type="InterPro" id="IPR000412">
    <property type="entry name" value="ABC_2_transport"/>
</dbReference>
<dbReference type="EMBL" id="MDEE01000007">
    <property type="protein sequence ID" value="PPU57271.1"/>
    <property type="molecule type" value="Genomic_DNA"/>
</dbReference>
<dbReference type="Pfam" id="PF01061">
    <property type="entry name" value="ABC2_membrane"/>
    <property type="match status" value="1"/>
</dbReference>
<dbReference type="GO" id="GO:0043190">
    <property type="term" value="C:ATP-binding cassette (ABC) transporter complex"/>
    <property type="evidence" value="ECO:0007669"/>
    <property type="project" value="InterPro"/>
</dbReference>
<keyword evidence="6 11" id="KW-0812">Transmembrane</keyword>
<evidence type="ECO:0000256" key="11">
    <source>
        <dbReference type="RuleBase" id="RU361157"/>
    </source>
</evidence>
<evidence type="ECO:0000256" key="10">
    <source>
        <dbReference type="ARBA" id="ARBA00023136"/>
    </source>
</evidence>
<keyword evidence="9" id="KW-0625">Polysaccharide transport</keyword>
<feature type="domain" description="ABC transmembrane type-2" evidence="12">
    <location>
        <begin position="52"/>
        <end position="275"/>
    </location>
</feature>
<dbReference type="PRINTS" id="PR00164">
    <property type="entry name" value="ABC2TRNSPORT"/>
</dbReference>
<dbReference type="GO" id="GO:0140359">
    <property type="term" value="F:ABC-type transporter activity"/>
    <property type="evidence" value="ECO:0007669"/>
    <property type="project" value="InterPro"/>
</dbReference>
<evidence type="ECO:0000313" key="13">
    <source>
        <dbReference type="EMBL" id="PPU57271.1"/>
    </source>
</evidence>
<evidence type="ECO:0000256" key="2">
    <source>
        <dbReference type="ARBA" id="ARBA00007783"/>
    </source>
</evidence>
<evidence type="ECO:0000256" key="1">
    <source>
        <dbReference type="ARBA" id="ARBA00004651"/>
    </source>
</evidence>
<evidence type="ECO:0000256" key="7">
    <source>
        <dbReference type="ARBA" id="ARBA00022903"/>
    </source>
</evidence>
<feature type="transmembrane region" description="Helical" evidence="11">
    <location>
        <begin position="51"/>
        <end position="76"/>
    </location>
</feature>
<evidence type="ECO:0000259" key="12">
    <source>
        <dbReference type="PROSITE" id="PS51012"/>
    </source>
</evidence>
<dbReference type="InterPro" id="IPR047817">
    <property type="entry name" value="ABC2_TM_bact-type"/>
</dbReference>
<dbReference type="PIRSF" id="PIRSF006648">
    <property type="entry name" value="DrrB"/>
    <property type="match status" value="1"/>
</dbReference>
<proteinExistence type="inferred from homology"/>
<name>A0A2S7C6V8_9XANT</name>
<evidence type="ECO:0000256" key="9">
    <source>
        <dbReference type="ARBA" id="ARBA00023047"/>
    </source>
</evidence>
<comment type="subcellular location">
    <subcellularLocation>
        <location evidence="11">Cell inner membrane</location>
        <topology evidence="11">Multi-pass membrane protein</topology>
    </subcellularLocation>
    <subcellularLocation>
        <location evidence="1">Cell membrane</location>
        <topology evidence="1">Multi-pass membrane protein</topology>
    </subcellularLocation>
</comment>
<dbReference type="PANTHER" id="PTHR30413">
    <property type="entry name" value="INNER MEMBRANE TRANSPORT PERMEASE"/>
    <property type="match status" value="1"/>
</dbReference>